<proteinExistence type="predicted"/>
<keyword evidence="2" id="KW-1185">Reference proteome</keyword>
<reference evidence="1 2" key="1">
    <citation type="submission" date="2019-01" db="EMBL/GenBank/DDBJ databases">
        <authorList>
            <person name="Ferrante I. M."/>
        </authorList>
    </citation>
    <scope>NUCLEOTIDE SEQUENCE [LARGE SCALE GENOMIC DNA]</scope>
    <source>
        <strain evidence="1 2">B856</strain>
    </source>
</reference>
<gene>
    <name evidence="1" type="ORF">PSNMU_V1.4_AUG-EV-PASAV3_0077310</name>
</gene>
<organism evidence="1 2">
    <name type="scientific">Pseudo-nitzschia multistriata</name>
    <dbReference type="NCBI Taxonomy" id="183589"/>
    <lineage>
        <taxon>Eukaryota</taxon>
        <taxon>Sar</taxon>
        <taxon>Stramenopiles</taxon>
        <taxon>Ochrophyta</taxon>
        <taxon>Bacillariophyta</taxon>
        <taxon>Bacillariophyceae</taxon>
        <taxon>Bacillariophycidae</taxon>
        <taxon>Bacillariales</taxon>
        <taxon>Bacillariaceae</taxon>
        <taxon>Pseudo-nitzschia</taxon>
    </lineage>
</organism>
<evidence type="ECO:0000313" key="2">
    <source>
        <dbReference type="Proteomes" id="UP000291116"/>
    </source>
</evidence>
<dbReference type="EMBL" id="CAACVS010000312">
    <property type="protein sequence ID" value="VEU40834.1"/>
    <property type="molecule type" value="Genomic_DNA"/>
</dbReference>
<name>A0A448ZFM2_9STRA</name>
<accession>A0A448ZFM2</accession>
<sequence length="74" mass="8264">MSSCSPPSCRCSIIVERRSCKRKCPCWSHPSEAPDGITDSTSSNHLLFRQRIKNSRGPSVGFAVSTLYRFEVES</sequence>
<protein>
    <submittedName>
        <fullName evidence="1">Uncharacterized protein</fullName>
    </submittedName>
</protein>
<evidence type="ECO:0000313" key="1">
    <source>
        <dbReference type="EMBL" id="VEU40834.1"/>
    </source>
</evidence>
<dbReference type="AlphaFoldDB" id="A0A448ZFM2"/>
<dbReference type="Proteomes" id="UP000291116">
    <property type="component" value="Unassembled WGS sequence"/>
</dbReference>